<evidence type="ECO:0000313" key="7">
    <source>
        <dbReference type="Proteomes" id="UP000237438"/>
    </source>
</evidence>
<comment type="similarity">
    <text evidence="1">Belongs to the 1-acyl-sn-glycerol-3-phosphate acyltransferase family.</text>
</comment>
<accession>A0A2S4PWL9</accession>
<name>A0A2S4PWL9_9PEZI</name>
<dbReference type="EMBL" id="PEDP01000331">
    <property type="protein sequence ID" value="POS86438.1"/>
    <property type="molecule type" value="Genomic_DNA"/>
</dbReference>
<dbReference type="SMART" id="SM00563">
    <property type="entry name" value="PlsC"/>
    <property type="match status" value="1"/>
</dbReference>
<dbReference type="SUPFAM" id="SSF69593">
    <property type="entry name" value="Glycerol-3-phosphate (1)-acyltransferase"/>
    <property type="match status" value="1"/>
</dbReference>
<sequence length="347" mass="40089">MAMTKRSFGVFVTCLTQWWAPTVVRISGDSSVAGQLHTTKDGKVELLFPERLVMVANHQLYSDWLYLWWVAYVNHTKSHGHVYIILKESLKYIPMIGWGMRFFSFIFLSRKLAIDEPRLSYRLGKLNKANYGPFAGGKGLDPMWLLLFPEGTNASQDGRDKSASWAKKIGVKDMENTLLPRSSGSFFCLNELKDTVDYLYDCTVVYEGVKHGEFGQDNHTLRTMYLLGQPPPSVNMFWRRFALSDIPLDDKDKFDEWLRNRWSEKDALINKYIATGRFPPMVPNEKNEKIIAQKEEKSFLETEVKVDNYWDFLYVIIPIMIFLGIIDLLKILWSTGLILNLARGISL</sequence>
<protein>
    <recommendedName>
        <fullName evidence="5">Phospholipid/glycerol acyltransferase domain-containing protein</fullName>
    </recommendedName>
</protein>
<dbReference type="AlphaFoldDB" id="A0A2S4PWL9"/>
<reference evidence="6 7" key="1">
    <citation type="submission" date="2017-10" db="EMBL/GenBank/DDBJ databases">
        <title>Development of genomic resources for the powdery mildew, Erysiphe pulchra.</title>
        <authorList>
            <person name="Wadl P.A."/>
            <person name="Mack B.M."/>
            <person name="Moore G."/>
            <person name="Beltz S.B."/>
        </authorList>
    </citation>
    <scope>NUCLEOTIDE SEQUENCE [LARGE SCALE GENOMIC DNA]</scope>
    <source>
        <strain evidence="6">Cflorida</strain>
    </source>
</reference>
<dbReference type="Pfam" id="PF01553">
    <property type="entry name" value="Acyltransferase"/>
    <property type="match status" value="1"/>
</dbReference>
<evidence type="ECO:0000313" key="6">
    <source>
        <dbReference type="EMBL" id="POS86438.1"/>
    </source>
</evidence>
<dbReference type="PANTHER" id="PTHR10983">
    <property type="entry name" value="1-ACYLGLYCEROL-3-PHOSPHATE ACYLTRANSFERASE-RELATED"/>
    <property type="match status" value="1"/>
</dbReference>
<keyword evidence="4" id="KW-0472">Membrane</keyword>
<dbReference type="CDD" id="cd07990">
    <property type="entry name" value="LPLAT_LCLAT1-like"/>
    <property type="match status" value="1"/>
</dbReference>
<comment type="caution">
    <text evidence="6">The sequence shown here is derived from an EMBL/GenBank/DDBJ whole genome shotgun (WGS) entry which is preliminary data.</text>
</comment>
<evidence type="ECO:0000256" key="2">
    <source>
        <dbReference type="ARBA" id="ARBA00022679"/>
    </source>
</evidence>
<evidence type="ECO:0000256" key="4">
    <source>
        <dbReference type="SAM" id="Phobius"/>
    </source>
</evidence>
<dbReference type="GO" id="GO:0016746">
    <property type="term" value="F:acyltransferase activity"/>
    <property type="evidence" value="ECO:0007669"/>
    <property type="project" value="UniProtKB-KW"/>
</dbReference>
<feature type="domain" description="Phospholipid/glycerol acyltransferase" evidence="5">
    <location>
        <begin position="52"/>
        <end position="186"/>
    </location>
</feature>
<feature type="transmembrane region" description="Helical" evidence="4">
    <location>
        <begin position="312"/>
        <end position="333"/>
    </location>
</feature>
<dbReference type="Proteomes" id="UP000237438">
    <property type="component" value="Unassembled WGS sequence"/>
</dbReference>
<evidence type="ECO:0000256" key="1">
    <source>
        <dbReference type="ARBA" id="ARBA00008655"/>
    </source>
</evidence>
<keyword evidence="4" id="KW-1133">Transmembrane helix</keyword>
<gene>
    <name evidence="6" type="ORF">EPUL_002648</name>
</gene>
<proteinExistence type="inferred from homology"/>
<dbReference type="OrthoDB" id="189226at2759"/>
<dbReference type="STRING" id="225359.A0A2S4PWL9"/>
<dbReference type="Pfam" id="PF16076">
    <property type="entry name" value="Acyltransf_C"/>
    <property type="match status" value="1"/>
</dbReference>
<dbReference type="GO" id="GO:0036149">
    <property type="term" value="P:phosphatidylinositol acyl-chain remodeling"/>
    <property type="evidence" value="ECO:0007669"/>
    <property type="project" value="TreeGrafter"/>
</dbReference>
<keyword evidence="2" id="KW-0808">Transferase</keyword>
<evidence type="ECO:0000259" key="5">
    <source>
        <dbReference type="SMART" id="SM00563"/>
    </source>
</evidence>
<dbReference type="GO" id="GO:0005783">
    <property type="term" value="C:endoplasmic reticulum"/>
    <property type="evidence" value="ECO:0007669"/>
    <property type="project" value="TreeGrafter"/>
</dbReference>
<organism evidence="6 7">
    <name type="scientific">Erysiphe pulchra</name>
    <dbReference type="NCBI Taxonomy" id="225359"/>
    <lineage>
        <taxon>Eukaryota</taxon>
        <taxon>Fungi</taxon>
        <taxon>Dikarya</taxon>
        <taxon>Ascomycota</taxon>
        <taxon>Pezizomycotina</taxon>
        <taxon>Leotiomycetes</taxon>
        <taxon>Erysiphales</taxon>
        <taxon>Erysiphaceae</taxon>
        <taxon>Erysiphe</taxon>
    </lineage>
</organism>
<evidence type="ECO:0000256" key="3">
    <source>
        <dbReference type="ARBA" id="ARBA00023315"/>
    </source>
</evidence>
<dbReference type="PANTHER" id="PTHR10983:SF16">
    <property type="entry name" value="LYSOCARDIOLIPIN ACYLTRANSFERASE 1"/>
    <property type="match status" value="1"/>
</dbReference>
<keyword evidence="4" id="KW-0812">Transmembrane</keyword>
<keyword evidence="3" id="KW-0012">Acyltransferase</keyword>
<keyword evidence="7" id="KW-1185">Reference proteome</keyword>
<dbReference type="InterPro" id="IPR002123">
    <property type="entry name" value="Plipid/glycerol_acylTrfase"/>
</dbReference>
<dbReference type="InterPro" id="IPR032098">
    <property type="entry name" value="Acyltransf_C"/>
</dbReference>